<dbReference type="SUPFAM" id="SSF81593">
    <property type="entry name" value="Nucleotidyltransferase substrate binding subunit/domain"/>
    <property type="match status" value="1"/>
</dbReference>
<dbReference type="Gene3D" id="1.20.120.330">
    <property type="entry name" value="Nucleotidyltransferases domain 2"/>
    <property type="match status" value="1"/>
</dbReference>
<feature type="domain" description="HEPN" evidence="1">
    <location>
        <begin position="9"/>
        <end position="118"/>
    </location>
</feature>
<dbReference type="Proteomes" id="UP000182743">
    <property type="component" value="Unassembled WGS sequence"/>
</dbReference>
<dbReference type="PROSITE" id="PS50910">
    <property type="entry name" value="HEPN"/>
    <property type="match status" value="1"/>
</dbReference>
<dbReference type="SMART" id="SM00748">
    <property type="entry name" value="HEPN"/>
    <property type="match status" value="1"/>
</dbReference>
<name>A0A1J5JFY8_NEOTH</name>
<dbReference type="AlphaFoldDB" id="A0A1J5JFY8"/>
<protein>
    <submittedName>
        <fullName evidence="2">HEPN domain protein</fullName>
    </submittedName>
</protein>
<proteinExistence type="predicted"/>
<comment type="caution">
    <text evidence="2">The sequence shown here is derived from an EMBL/GenBank/DDBJ whole genome shotgun (WGS) entry which is preliminary data.</text>
</comment>
<evidence type="ECO:0000259" key="1">
    <source>
        <dbReference type="PROSITE" id="PS50910"/>
    </source>
</evidence>
<accession>A0A1J5JFY8</accession>
<evidence type="ECO:0000313" key="3">
    <source>
        <dbReference type="Proteomes" id="UP000182743"/>
    </source>
</evidence>
<evidence type="ECO:0000313" key="2">
    <source>
        <dbReference type="EMBL" id="OIQ07748.1"/>
    </source>
</evidence>
<organism evidence="2 3">
    <name type="scientific">Neomoorella thermoacetica</name>
    <name type="common">Clostridium thermoaceticum</name>
    <dbReference type="NCBI Taxonomy" id="1525"/>
    <lineage>
        <taxon>Bacteria</taxon>
        <taxon>Bacillati</taxon>
        <taxon>Bacillota</taxon>
        <taxon>Clostridia</taxon>
        <taxon>Neomoorellales</taxon>
        <taxon>Neomoorellaceae</taxon>
        <taxon>Neomoorella</taxon>
    </lineage>
</organism>
<sequence length="130" mass="14857">MCPEAGEWLKEAEYDLETAEAMHKAGRYGYTVFMCHLAIEKGLKAVLAERTGTIPPKIHNLIRLAKLAQVNLGDDKKEFISILNTAAIGTRYPEFLDQAIKRYSKKVALEYLNKTREVMQCLKIELQSRR</sequence>
<reference evidence="2 3" key="1">
    <citation type="submission" date="2016-08" db="EMBL/GenBank/DDBJ databases">
        <title>Genome-based comparison of Moorella thermoacetic strains.</title>
        <authorList>
            <person name="Poehlein A."/>
            <person name="Bengelsdorf F.R."/>
            <person name="Esser C."/>
            <person name="Duerre P."/>
            <person name="Daniel R."/>
        </authorList>
    </citation>
    <scope>NUCLEOTIDE SEQUENCE [LARGE SCALE GENOMIC DNA]</scope>
    <source>
        <strain evidence="2 3">DSM 11768</strain>
    </source>
</reference>
<gene>
    <name evidence="2" type="ORF">MOOR_26380</name>
</gene>
<dbReference type="InterPro" id="IPR007842">
    <property type="entry name" value="HEPN_dom"/>
</dbReference>
<dbReference type="EMBL" id="MIHH01000029">
    <property type="protein sequence ID" value="OIQ07748.1"/>
    <property type="molecule type" value="Genomic_DNA"/>
</dbReference>
<dbReference type="Pfam" id="PF05168">
    <property type="entry name" value="HEPN"/>
    <property type="match status" value="1"/>
</dbReference>